<dbReference type="EMBL" id="NBNE01001350">
    <property type="protein sequence ID" value="OWZ14379.1"/>
    <property type="molecule type" value="Genomic_DNA"/>
</dbReference>
<proteinExistence type="predicted"/>
<reference evidence="3" key="1">
    <citation type="submission" date="2017-03" db="EMBL/GenBank/DDBJ databases">
        <title>Phytopthora megakarya and P. palmivora, two closely related causual agents of cacao black pod achieved similar genome size and gene model numbers by different mechanisms.</title>
        <authorList>
            <person name="Ali S."/>
            <person name="Shao J."/>
            <person name="Larry D.J."/>
            <person name="Kronmiller B."/>
            <person name="Shen D."/>
            <person name="Strem M.D."/>
            <person name="Melnick R.L."/>
            <person name="Guiltinan M.J."/>
            <person name="Tyler B.M."/>
            <person name="Meinhardt L.W."/>
            <person name="Bailey B.A."/>
        </authorList>
    </citation>
    <scope>NUCLEOTIDE SEQUENCE [LARGE SCALE GENOMIC DNA]</scope>
    <source>
        <strain evidence="3">zdho120</strain>
    </source>
</reference>
<feature type="region of interest" description="Disordered" evidence="1">
    <location>
        <begin position="1"/>
        <end position="123"/>
    </location>
</feature>
<sequence>MVPTTNNQGILKSPEECNPAPPTGTQGEKNRSVTGHSEYPPLGFHRKADDDDTKIKLKPGIEASAEGVSLQTLVSEAGYTQSSSAGRSSDNAKEKGPDMDLEEKPRLPPQVLSGALADGDTGRDQPTIYKKDLFSFLLEVPVMNILSLTLIGELQGPTMEPVETPRQLEAATQVLRMLKDAGITPGAFNASELIDLETLVI</sequence>
<evidence type="ECO:0000313" key="2">
    <source>
        <dbReference type="EMBL" id="OWZ14379.1"/>
    </source>
</evidence>
<dbReference type="AlphaFoldDB" id="A0A225WB61"/>
<feature type="compositionally biased region" description="Polar residues" evidence="1">
    <location>
        <begin position="23"/>
        <end position="35"/>
    </location>
</feature>
<name>A0A225WB61_9STRA</name>
<feature type="compositionally biased region" description="Polar residues" evidence="1">
    <location>
        <begin position="69"/>
        <end position="89"/>
    </location>
</feature>
<gene>
    <name evidence="2" type="ORF">PHMEG_00012152</name>
</gene>
<dbReference type="Proteomes" id="UP000198211">
    <property type="component" value="Unassembled WGS sequence"/>
</dbReference>
<organism evidence="2 3">
    <name type="scientific">Phytophthora megakarya</name>
    <dbReference type="NCBI Taxonomy" id="4795"/>
    <lineage>
        <taxon>Eukaryota</taxon>
        <taxon>Sar</taxon>
        <taxon>Stramenopiles</taxon>
        <taxon>Oomycota</taxon>
        <taxon>Peronosporomycetes</taxon>
        <taxon>Peronosporales</taxon>
        <taxon>Peronosporaceae</taxon>
        <taxon>Phytophthora</taxon>
    </lineage>
</organism>
<comment type="caution">
    <text evidence="2">The sequence shown here is derived from an EMBL/GenBank/DDBJ whole genome shotgun (WGS) entry which is preliminary data.</text>
</comment>
<protein>
    <submittedName>
        <fullName evidence="2">Uncharacterized protein</fullName>
    </submittedName>
</protein>
<accession>A0A225WB61</accession>
<evidence type="ECO:0000256" key="1">
    <source>
        <dbReference type="SAM" id="MobiDB-lite"/>
    </source>
</evidence>
<feature type="compositionally biased region" description="Basic and acidic residues" evidence="1">
    <location>
        <begin position="46"/>
        <end position="55"/>
    </location>
</feature>
<feature type="compositionally biased region" description="Basic and acidic residues" evidence="1">
    <location>
        <begin position="90"/>
        <end position="106"/>
    </location>
</feature>
<feature type="compositionally biased region" description="Polar residues" evidence="1">
    <location>
        <begin position="1"/>
        <end position="10"/>
    </location>
</feature>
<keyword evidence="3" id="KW-1185">Reference proteome</keyword>
<evidence type="ECO:0000313" key="3">
    <source>
        <dbReference type="Proteomes" id="UP000198211"/>
    </source>
</evidence>